<dbReference type="RefSeq" id="WP_138884742.1">
    <property type="nucleotide sequence ID" value="NZ_CP067396.1"/>
</dbReference>
<gene>
    <name evidence="1" type="ORF">GLE_1159</name>
</gene>
<evidence type="ECO:0000313" key="2">
    <source>
        <dbReference type="Proteomes" id="UP000061569"/>
    </source>
</evidence>
<evidence type="ECO:0000313" key="1">
    <source>
        <dbReference type="EMBL" id="ALN56517.1"/>
    </source>
</evidence>
<dbReference type="InterPro" id="IPR025218">
    <property type="entry name" value="DUF4426"/>
</dbReference>
<dbReference type="OrthoDB" id="5976095at2"/>
<dbReference type="KEGG" id="lez:GLE_1159"/>
<proteinExistence type="predicted"/>
<dbReference type="Gene3D" id="2.60.40.3340">
    <property type="entry name" value="Domain of unknown function DUF4426"/>
    <property type="match status" value="1"/>
</dbReference>
<accession>A0A0S2DDE9</accession>
<dbReference type="Proteomes" id="UP000061569">
    <property type="component" value="Chromosome"/>
</dbReference>
<dbReference type="PATRIC" id="fig|69.6.peg.1144"/>
<dbReference type="Pfam" id="PF14467">
    <property type="entry name" value="DUF4426"/>
    <property type="match status" value="1"/>
</dbReference>
<dbReference type="AlphaFoldDB" id="A0A0S2DDE9"/>
<dbReference type="EMBL" id="CP013140">
    <property type="protein sequence ID" value="ALN56517.1"/>
    <property type="molecule type" value="Genomic_DNA"/>
</dbReference>
<sequence length="153" mass="16518">MSRRVLAALALALLAGCGRDPSVPPSQGNAAGSETVRQGDVYLHVTAVQTDKLPEQVVRRYGAQRDARTVLVVMSLRLGDGADAKALTAQRVQATATDLLGRKQTLAMREMRDGELVDYVGTAQVAPPDTLRFEVSMDTGHGIHPAKFNRDFF</sequence>
<name>A0A0S2DDE9_LYSEN</name>
<dbReference type="STRING" id="69.GLE_1159"/>
<reference evidence="1 2" key="1">
    <citation type="submission" date="2015-11" db="EMBL/GenBank/DDBJ databases">
        <title>Genome sequences of Lysobacter enzymogenes strain C3 and Lysobacter antibioticus ATCC 29479.</title>
        <authorList>
            <person name="Kobayashi D.Y."/>
        </authorList>
    </citation>
    <scope>NUCLEOTIDE SEQUENCE [LARGE SCALE GENOMIC DNA]</scope>
    <source>
        <strain evidence="1 2">C3</strain>
    </source>
</reference>
<organism evidence="1 2">
    <name type="scientific">Lysobacter enzymogenes</name>
    <dbReference type="NCBI Taxonomy" id="69"/>
    <lineage>
        <taxon>Bacteria</taxon>
        <taxon>Pseudomonadati</taxon>
        <taxon>Pseudomonadota</taxon>
        <taxon>Gammaproteobacteria</taxon>
        <taxon>Lysobacterales</taxon>
        <taxon>Lysobacteraceae</taxon>
        <taxon>Lysobacter</taxon>
    </lineage>
</organism>
<protein>
    <submittedName>
        <fullName evidence="1">Lipoprotein</fullName>
    </submittedName>
</protein>
<keyword evidence="1" id="KW-0449">Lipoprotein</keyword>
<dbReference type="PROSITE" id="PS51257">
    <property type="entry name" value="PROKAR_LIPOPROTEIN"/>
    <property type="match status" value="1"/>
</dbReference>